<evidence type="ECO:0000313" key="2">
    <source>
        <dbReference type="Proteomes" id="UP001153332"/>
    </source>
</evidence>
<dbReference type="Proteomes" id="UP001153332">
    <property type="component" value="Unassembled WGS sequence"/>
</dbReference>
<organism evidence="1 2">
    <name type="scientific">Lasiodiplodia mahajangana</name>
    <dbReference type="NCBI Taxonomy" id="1108764"/>
    <lineage>
        <taxon>Eukaryota</taxon>
        <taxon>Fungi</taxon>
        <taxon>Dikarya</taxon>
        <taxon>Ascomycota</taxon>
        <taxon>Pezizomycotina</taxon>
        <taxon>Dothideomycetes</taxon>
        <taxon>Dothideomycetes incertae sedis</taxon>
        <taxon>Botryosphaeriales</taxon>
        <taxon>Botryosphaeriaceae</taxon>
        <taxon>Lasiodiplodia</taxon>
    </lineage>
</organism>
<sequence>MAHSTMGEEHTPSRSLDNTGLLIYREGIDDSPELFLGYRLDDPSQTYSIPNLVPYLGETALETAIRVGRLSLGTTIPAELLDYNHSVVIDSPGTSVRVRVFIMRATREITTIPNHDGWRIRTHGPGDMGKIVSQHGSLYAREFGWTASFEASTARIVADFLDNHDPRLECVFVAESADTGKFLGSIACLKHREEADTALLRLFAVDPSARGMGLGARLIDDCVSFARDRGYAKIVLWTFSVLEGARRLYKRLGFQLVVVGEEKEYWGTRLVSECWELALSSAEGKAA</sequence>
<comment type="caution">
    <text evidence="1">The sequence shown here is derived from an EMBL/GenBank/DDBJ whole genome shotgun (WGS) entry which is preliminary data.</text>
</comment>
<dbReference type="EMBL" id="JAPUUL010000299">
    <property type="protein sequence ID" value="KAJ8131399.1"/>
    <property type="molecule type" value="Genomic_DNA"/>
</dbReference>
<accession>A0ACC2JVI0</accession>
<name>A0ACC2JVI0_9PEZI</name>
<protein>
    <submittedName>
        <fullName evidence="1">Uncharacterized protein</fullName>
    </submittedName>
</protein>
<reference evidence="1" key="1">
    <citation type="submission" date="2022-12" db="EMBL/GenBank/DDBJ databases">
        <title>Genome Sequence of Lasiodiplodia mahajangana.</title>
        <authorList>
            <person name="Buettner E."/>
        </authorList>
    </citation>
    <scope>NUCLEOTIDE SEQUENCE</scope>
    <source>
        <strain evidence="1">VT137</strain>
    </source>
</reference>
<proteinExistence type="predicted"/>
<gene>
    <name evidence="1" type="ORF">O1611_g2231</name>
</gene>
<keyword evidence="2" id="KW-1185">Reference proteome</keyword>
<evidence type="ECO:0000313" key="1">
    <source>
        <dbReference type="EMBL" id="KAJ8131399.1"/>
    </source>
</evidence>